<comment type="caution">
    <text evidence="1">The sequence shown here is derived from an EMBL/GenBank/DDBJ whole genome shotgun (WGS) entry which is preliminary data.</text>
</comment>
<sequence length="99" mass="11715">MRKLPPLYYLNCDKDTKNSKLFTIDELIEDVLYGANLSDDEDVIPPFFKDSMDCIEKLRTYFRQNNSEKTFNELNSIHNDELNTQRQSARQMAVKDFLN</sequence>
<evidence type="ECO:0000313" key="1">
    <source>
        <dbReference type="EMBL" id="GBL77293.1"/>
    </source>
</evidence>
<protein>
    <submittedName>
        <fullName evidence="1">Uncharacterized protein</fullName>
    </submittedName>
</protein>
<name>A0A4Y2ABQ9_ARAVE</name>
<evidence type="ECO:0000313" key="2">
    <source>
        <dbReference type="Proteomes" id="UP000499080"/>
    </source>
</evidence>
<gene>
    <name evidence="1" type="ORF">AVEN_41738_1</name>
</gene>
<dbReference type="OrthoDB" id="9909311at2759"/>
<proteinExistence type="predicted"/>
<dbReference type="EMBL" id="BGPR01000012">
    <property type="protein sequence ID" value="GBL77293.1"/>
    <property type="molecule type" value="Genomic_DNA"/>
</dbReference>
<organism evidence="1 2">
    <name type="scientific">Araneus ventricosus</name>
    <name type="common">Orbweaver spider</name>
    <name type="synonym">Epeira ventricosa</name>
    <dbReference type="NCBI Taxonomy" id="182803"/>
    <lineage>
        <taxon>Eukaryota</taxon>
        <taxon>Metazoa</taxon>
        <taxon>Ecdysozoa</taxon>
        <taxon>Arthropoda</taxon>
        <taxon>Chelicerata</taxon>
        <taxon>Arachnida</taxon>
        <taxon>Araneae</taxon>
        <taxon>Araneomorphae</taxon>
        <taxon>Entelegynae</taxon>
        <taxon>Araneoidea</taxon>
        <taxon>Araneidae</taxon>
        <taxon>Araneus</taxon>
    </lineage>
</organism>
<accession>A0A4Y2ABQ9</accession>
<reference evidence="1 2" key="1">
    <citation type="journal article" date="2019" name="Sci. Rep.">
        <title>Orb-weaving spider Araneus ventricosus genome elucidates the spidroin gene catalogue.</title>
        <authorList>
            <person name="Kono N."/>
            <person name="Nakamura H."/>
            <person name="Ohtoshi R."/>
            <person name="Moran D.A.P."/>
            <person name="Shinohara A."/>
            <person name="Yoshida Y."/>
            <person name="Fujiwara M."/>
            <person name="Mori M."/>
            <person name="Tomita M."/>
            <person name="Arakawa K."/>
        </authorList>
    </citation>
    <scope>NUCLEOTIDE SEQUENCE [LARGE SCALE GENOMIC DNA]</scope>
</reference>
<dbReference type="Proteomes" id="UP000499080">
    <property type="component" value="Unassembled WGS sequence"/>
</dbReference>
<keyword evidence="2" id="KW-1185">Reference proteome</keyword>
<dbReference type="AlphaFoldDB" id="A0A4Y2ABQ9"/>